<dbReference type="Pfam" id="PF01145">
    <property type="entry name" value="Band_7"/>
    <property type="match status" value="1"/>
</dbReference>
<dbReference type="STRING" id="206506.AAV32_15685"/>
<reference evidence="4 5" key="1">
    <citation type="submission" date="2015-04" db="EMBL/GenBank/DDBJ databases">
        <title>Genome sequence of Kerstersia gyiorum CG1.</title>
        <authorList>
            <person name="Greninger A.L."/>
            <person name="Kozyreva V."/>
            <person name="Chaturvedi V."/>
        </authorList>
    </citation>
    <scope>NUCLEOTIDE SEQUENCE [LARGE SCALE GENOMIC DNA]</scope>
    <source>
        <strain evidence="4 5">CG1</strain>
    </source>
</reference>
<organism evidence="4 5">
    <name type="scientific">Kerstersia gyiorum</name>
    <dbReference type="NCBI Taxonomy" id="206506"/>
    <lineage>
        <taxon>Bacteria</taxon>
        <taxon>Pseudomonadati</taxon>
        <taxon>Pseudomonadota</taxon>
        <taxon>Betaproteobacteria</taxon>
        <taxon>Burkholderiales</taxon>
        <taxon>Alcaligenaceae</taxon>
        <taxon>Kerstersia</taxon>
    </lineage>
</organism>
<keyword evidence="2" id="KW-0472">Membrane</keyword>
<feature type="domain" description="Band 7" evidence="3">
    <location>
        <begin position="32"/>
        <end position="194"/>
    </location>
</feature>
<sequence>MTSKPSAPLKSAARFGVLFLVLFVVIILVAFGAFFQVDQGERAVVLRNGKLSSVAEPGLGFKTPVLDSVRFVSVRDHNVTMPLEAYSFDQQPANMKVSVTYRVPVDRVADLYSEYGTLENLQVRVIERRTPDAVKNVFGRFTAVRAIQEREKLGVETVQAVSAAMRDAPVQIVGVQVEEVGFSKAYEQSIEQRMLAQVQIETTRQQKQTAEIQADIKVVQARAEADAQRERFQAEADGIRMRGEAEAAAILARSQALASNSNLVNLIAVEKWDGALPSTQVPGSALPFLGVK</sequence>
<dbReference type="SUPFAM" id="SSF117892">
    <property type="entry name" value="Band 7/SPFH domain"/>
    <property type="match status" value="1"/>
</dbReference>
<dbReference type="EMBL" id="LBNE01000013">
    <property type="protein sequence ID" value="KKO70697.1"/>
    <property type="molecule type" value="Genomic_DNA"/>
</dbReference>
<comment type="caution">
    <text evidence="4">The sequence shown here is derived from an EMBL/GenBank/DDBJ whole genome shotgun (WGS) entry which is preliminary data.</text>
</comment>
<keyword evidence="2" id="KW-0812">Transmembrane</keyword>
<evidence type="ECO:0000313" key="4">
    <source>
        <dbReference type="EMBL" id="KKO70697.1"/>
    </source>
</evidence>
<dbReference type="InterPro" id="IPR036013">
    <property type="entry name" value="Band_7/SPFH_dom_sf"/>
</dbReference>
<keyword evidence="2" id="KW-1133">Transmembrane helix</keyword>
<dbReference type="Gene3D" id="3.30.479.30">
    <property type="entry name" value="Band 7 domain"/>
    <property type="match status" value="1"/>
</dbReference>
<keyword evidence="5" id="KW-1185">Reference proteome</keyword>
<dbReference type="GO" id="GO:0016020">
    <property type="term" value="C:membrane"/>
    <property type="evidence" value="ECO:0007669"/>
    <property type="project" value="UniProtKB-SubCell"/>
</dbReference>
<proteinExistence type="predicted"/>
<dbReference type="PANTHER" id="PTHR42911">
    <property type="entry name" value="MODULATOR OF FTSH PROTEASE HFLC"/>
    <property type="match status" value="1"/>
</dbReference>
<dbReference type="InterPro" id="IPR000163">
    <property type="entry name" value="Prohibitin"/>
</dbReference>
<dbReference type="RefSeq" id="WP_068374499.1">
    <property type="nucleotide sequence ID" value="NZ_JAKVIY010000003.1"/>
</dbReference>
<name>A0A171KP80_9BURK</name>
<gene>
    <name evidence="4" type="ORF">AAV32_15685</name>
</gene>
<dbReference type="CDD" id="cd03401">
    <property type="entry name" value="SPFH_prohibitin"/>
    <property type="match status" value="1"/>
</dbReference>
<comment type="subcellular location">
    <subcellularLocation>
        <location evidence="1">Membrane</location>
        <topology evidence="1">Single-pass membrane protein</topology>
    </subcellularLocation>
</comment>
<dbReference type="Proteomes" id="UP000078084">
    <property type="component" value="Unassembled WGS sequence"/>
</dbReference>
<dbReference type="PANTHER" id="PTHR42911:SF2">
    <property type="entry name" value="PROHIBITIN FAMILY PROTEIN"/>
    <property type="match status" value="1"/>
</dbReference>
<evidence type="ECO:0000256" key="2">
    <source>
        <dbReference type="SAM" id="Phobius"/>
    </source>
</evidence>
<dbReference type="AlphaFoldDB" id="A0A171KP80"/>
<evidence type="ECO:0000259" key="3">
    <source>
        <dbReference type="SMART" id="SM00244"/>
    </source>
</evidence>
<dbReference type="PATRIC" id="fig|206506.3.peg.3339"/>
<evidence type="ECO:0000313" key="5">
    <source>
        <dbReference type="Proteomes" id="UP000078084"/>
    </source>
</evidence>
<dbReference type="InterPro" id="IPR001107">
    <property type="entry name" value="Band_7"/>
</dbReference>
<accession>A0A171KP80</accession>
<feature type="transmembrane region" description="Helical" evidence="2">
    <location>
        <begin position="12"/>
        <end position="35"/>
    </location>
</feature>
<dbReference type="SMART" id="SM00244">
    <property type="entry name" value="PHB"/>
    <property type="match status" value="1"/>
</dbReference>
<protein>
    <submittedName>
        <fullName evidence="4">Band 7 protein</fullName>
    </submittedName>
</protein>
<evidence type="ECO:0000256" key="1">
    <source>
        <dbReference type="ARBA" id="ARBA00004167"/>
    </source>
</evidence>